<accession>A0A1G2V7M5</accession>
<dbReference type="AlphaFoldDB" id="A0A1G2V7M5"/>
<sequence length="148" mass="17057">MSPLFFVVNIEVRVYYRGRRAKMEEGNPMKTLIIGLFWVIGGLVSSMQVSAQIPPDLKREMRLEIPEHRGPAIELGDSSLVAAILFYPRARLWVVTKIHIVDHGPPLRGKFGDDDVETISREIDGKQVELYRKKREKRERDEENGERA</sequence>
<protein>
    <submittedName>
        <fullName evidence="1">Uncharacterized protein</fullName>
    </submittedName>
</protein>
<proteinExistence type="predicted"/>
<dbReference type="Proteomes" id="UP000176868">
    <property type="component" value="Unassembled WGS sequence"/>
</dbReference>
<dbReference type="EMBL" id="MHWZ01000016">
    <property type="protein sequence ID" value="OHB17617.1"/>
    <property type="molecule type" value="Genomic_DNA"/>
</dbReference>
<organism evidence="1 2">
    <name type="scientific">Candidatus Zambryskibacteria bacterium RIFOXYD2_FULL_43_10</name>
    <dbReference type="NCBI Taxonomy" id="1802782"/>
    <lineage>
        <taxon>Bacteria</taxon>
        <taxon>Candidatus Zambryskiibacteriota</taxon>
    </lineage>
</organism>
<evidence type="ECO:0000313" key="2">
    <source>
        <dbReference type="Proteomes" id="UP000176868"/>
    </source>
</evidence>
<gene>
    <name evidence="1" type="ORF">A2544_02330</name>
</gene>
<name>A0A1G2V7M5_9BACT</name>
<evidence type="ECO:0000313" key="1">
    <source>
        <dbReference type="EMBL" id="OHB17617.1"/>
    </source>
</evidence>
<reference evidence="1 2" key="1">
    <citation type="journal article" date="2016" name="Nat. Commun.">
        <title>Thousands of microbial genomes shed light on interconnected biogeochemical processes in an aquifer system.</title>
        <authorList>
            <person name="Anantharaman K."/>
            <person name="Brown C.T."/>
            <person name="Hug L.A."/>
            <person name="Sharon I."/>
            <person name="Castelle C.J."/>
            <person name="Probst A.J."/>
            <person name="Thomas B.C."/>
            <person name="Singh A."/>
            <person name="Wilkins M.J."/>
            <person name="Karaoz U."/>
            <person name="Brodie E.L."/>
            <person name="Williams K.H."/>
            <person name="Hubbard S.S."/>
            <person name="Banfield J.F."/>
        </authorList>
    </citation>
    <scope>NUCLEOTIDE SEQUENCE [LARGE SCALE GENOMIC DNA]</scope>
</reference>
<comment type="caution">
    <text evidence="1">The sequence shown here is derived from an EMBL/GenBank/DDBJ whole genome shotgun (WGS) entry which is preliminary data.</text>
</comment>